<evidence type="ECO:0000256" key="2">
    <source>
        <dbReference type="ARBA" id="ARBA00022643"/>
    </source>
</evidence>
<dbReference type="EMBL" id="FRBI01000021">
    <property type="protein sequence ID" value="SHN11611.1"/>
    <property type="molecule type" value="Genomic_DNA"/>
</dbReference>
<proteinExistence type="predicted"/>
<protein>
    <submittedName>
        <fullName evidence="6">Luciferase-like monooxygenase</fullName>
    </submittedName>
</protein>
<dbReference type="OrthoDB" id="3265338at2"/>
<name>A0A1M7P4Q7_9ACTN</name>
<dbReference type="InterPro" id="IPR051260">
    <property type="entry name" value="Diverse_substr_monoxygenases"/>
</dbReference>
<dbReference type="RefSeq" id="WP_073501431.1">
    <property type="nucleotide sequence ID" value="NZ_FRBI01000021.1"/>
</dbReference>
<evidence type="ECO:0000256" key="3">
    <source>
        <dbReference type="ARBA" id="ARBA00023002"/>
    </source>
</evidence>
<gene>
    <name evidence="6" type="ORF">SAMN05216499_12148</name>
</gene>
<sequence>MTAGPAPGAVRQLHLAVQLLGAGGEAGPRPDFDTCAALAKAAERGLFDFLLLTGGARTGGVRPAASAAYDTGTSADGWAGPERWGPEPVTVLHALAAVTSRIGLAVAVPAGAGGEPYDLARRIAALDRVSGGRAGGPPGRYGEAAGPQGRPVTLDFGGKGEVLITGPGGLASGVRRGARRMRVLSRFELAAGAAATAAAARDLADRLHAQVQSAATDGFVLHPDPAAAGRGLDAFVDRVVPLLQQHGSLRTAYTGTTLRDHLGLPRS</sequence>
<dbReference type="Pfam" id="PF00296">
    <property type="entry name" value="Bac_luciferase"/>
    <property type="match status" value="1"/>
</dbReference>
<dbReference type="Gene3D" id="3.20.20.30">
    <property type="entry name" value="Luciferase-like domain"/>
    <property type="match status" value="2"/>
</dbReference>
<keyword evidence="4 6" id="KW-0503">Monooxygenase</keyword>
<keyword evidence="1" id="KW-0285">Flavoprotein</keyword>
<dbReference type="InterPro" id="IPR011251">
    <property type="entry name" value="Luciferase-like_dom"/>
</dbReference>
<keyword evidence="2" id="KW-0288">FMN</keyword>
<dbReference type="GO" id="GO:0004497">
    <property type="term" value="F:monooxygenase activity"/>
    <property type="evidence" value="ECO:0007669"/>
    <property type="project" value="UniProtKB-KW"/>
</dbReference>
<dbReference type="GO" id="GO:0016705">
    <property type="term" value="F:oxidoreductase activity, acting on paired donors, with incorporation or reduction of molecular oxygen"/>
    <property type="evidence" value="ECO:0007669"/>
    <property type="project" value="InterPro"/>
</dbReference>
<evidence type="ECO:0000256" key="1">
    <source>
        <dbReference type="ARBA" id="ARBA00022630"/>
    </source>
</evidence>
<dbReference type="STRING" id="310782.SAMN05216499_12148"/>
<evidence type="ECO:0000313" key="6">
    <source>
        <dbReference type="EMBL" id="SHN11611.1"/>
    </source>
</evidence>
<dbReference type="InterPro" id="IPR036661">
    <property type="entry name" value="Luciferase-like_sf"/>
</dbReference>
<dbReference type="AlphaFoldDB" id="A0A1M7P4Q7"/>
<evidence type="ECO:0000259" key="5">
    <source>
        <dbReference type="Pfam" id="PF00296"/>
    </source>
</evidence>
<evidence type="ECO:0000313" key="7">
    <source>
        <dbReference type="Proteomes" id="UP000184111"/>
    </source>
</evidence>
<feature type="domain" description="Luciferase-like" evidence="5">
    <location>
        <begin position="62"/>
        <end position="134"/>
    </location>
</feature>
<dbReference type="PANTHER" id="PTHR30011">
    <property type="entry name" value="ALKANESULFONATE MONOOXYGENASE-RELATED"/>
    <property type="match status" value="1"/>
</dbReference>
<reference evidence="6 7" key="1">
    <citation type="submission" date="2016-11" db="EMBL/GenBank/DDBJ databases">
        <authorList>
            <person name="Jaros S."/>
            <person name="Januszkiewicz K."/>
            <person name="Wedrychowicz H."/>
        </authorList>
    </citation>
    <scope>NUCLEOTIDE SEQUENCE [LARGE SCALE GENOMIC DNA]</scope>
    <source>
        <strain evidence="6 7">CGMCC 4.2025</strain>
    </source>
</reference>
<dbReference type="SUPFAM" id="SSF51679">
    <property type="entry name" value="Bacterial luciferase-like"/>
    <property type="match status" value="1"/>
</dbReference>
<dbReference type="Proteomes" id="UP000184111">
    <property type="component" value="Unassembled WGS sequence"/>
</dbReference>
<dbReference type="PANTHER" id="PTHR30011:SF16">
    <property type="entry name" value="C2H2 FINGER DOMAIN TRANSCRIPTION FACTOR (EUROFUNG)-RELATED"/>
    <property type="match status" value="1"/>
</dbReference>
<accession>A0A1M7P4Q7</accession>
<organism evidence="6 7">
    <name type="scientific">Actinacidiphila paucisporea</name>
    <dbReference type="NCBI Taxonomy" id="310782"/>
    <lineage>
        <taxon>Bacteria</taxon>
        <taxon>Bacillati</taxon>
        <taxon>Actinomycetota</taxon>
        <taxon>Actinomycetes</taxon>
        <taxon>Kitasatosporales</taxon>
        <taxon>Streptomycetaceae</taxon>
        <taxon>Actinacidiphila</taxon>
    </lineage>
</organism>
<keyword evidence="3" id="KW-0560">Oxidoreductase</keyword>
<keyword evidence="7" id="KW-1185">Reference proteome</keyword>
<evidence type="ECO:0000256" key="4">
    <source>
        <dbReference type="ARBA" id="ARBA00023033"/>
    </source>
</evidence>